<gene>
    <name evidence="3" type="ORF">SAMN05421810_103185</name>
</gene>
<dbReference type="EMBL" id="FOWW01000003">
    <property type="protein sequence ID" value="SFP71598.1"/>
    <property type="molecule type" value="Genomic_DNA"/>
</dbReference>
<dbReference type="OrthoDB" id="9799036at2"/>
<dbReference type="PANTHER" id="PTHR31793:SF27">
    <property type="entry name" value="NOVEL THIOESTERASE SUPERFAMILY DOMAIN AND SAPOSIN A-TYPE DOMAIN CONTAINING PROTEIN (0610012H03RIK)"/>
    <property type="match status" value="1"/>
</dbReference>
<dbReference type="Pfam" id="PF13279">
    <property type="entry name" value="4HBT_2"/>
    <property type="match status" value="1"/>
</dbReference>
<name>A0A1I5SLK4_9PSEU</name>
<reference evidence="4" key="1">
    <citation type="submission" date="2016-10" db="EMBL/GenBank/DDBJ databases">
        <authorList>
            <person name="Varghese N."/>
            <person name="Submissions S."/>
        </authorList>
    </citation>
    <scope>NUCLEOTIDE SEQUENCE [LARGE SCALE GENOMIC DNA]</scope>
    <source>
        <strain evidence="4">CGMCC 4.5579</strain>
    </source>
</reference>
<evidence type="ECO:0000256" key="1">
    <source>
        <dbReference type="ARBA" id="ARBA00005953"/>
    </source>
</evidence>
<proteinExistence type="inferred from homology"/>
<comment type="similarity">
    <text evidence="1">Belongs to the 4-hydroxybenzoyl-CoA thioesterase family.</text>
</comment>
<dbReference type="CDD" id="cd00586">
    <property type="entry name" value="4HBT"/>
    <property type="match status" value="1"/>
</dbReference>
<keyword evidence="2 3" id="KW-0378">Hydrolase</keyword>
<sequence length="142" mass="16064">MSSTDYPHWERVSTRWKDNDVYGHLNNVVHYSLMDTVINNWLIRRGGLDIHDGAVIGLCVESRCSYHQAAAYPEALELGLRVGHLGRSSVRYEVGIHRADRETLVAEGLFTHVFVDRASRRPREITGELRAALEELRPPSAG</sequence>
<dbReference type="GO" id="GO:0047617">
    <property type="term" value="F:fatty acyl-CoA hydrolase activity"/>
    <property type="evidence" value="ECO:0007669"/>
    <property type="project" value="TreeGrafter"/>
</dbReference>
<dbReference type="Gene3D" id="3.10.129.10">
    <property type="entry name" value="Hotdog Thioesterase"/>
    <property type="match status" value="1"/>
</dbReference>
<dbReference type="SUPFAM" id="SSF54637">
    <property type="entry name" value="Thioesterase/thiol ester dehydrase-isomerase"/>
    <property type="match status" value="1"/>
</dbReference>
<dbReference type="InterPro" id="IPR029069">
    <property type="entry name" value="HotDog_dom_sf"/>
</dbReference>
<evidence type="ECO:0000313" key="3">
    <source>
        <dbReference type="EMBL" id="SFP71598.1"/>
    </source>
</evidence>
<dbReference type="Proteomes" id="UP000198727">
    <property type="component" value="Unassembled WGS sequence"/>
</dbReference>
<protein>
    <submittedName>
        <fullName evidence="3">Acyl-CoA thioester hydrolase</fullName>
    </submittedName>
</protein>
<dbReference type="PANTHER" id="PTHR31793">
    <property type="entry name" value="4-HYDROXYBENZOYL-COA THIOESTERASE FAMILY MEMBER"/>
    <property type="match status" value="1"/>
</dbReference>
<organism evidence="3 4">
    <name type="scientific">Amycolatopsis arida</name>
    <dbReference type="NCBI Taxonomy" id="587909"/>
    <lineage>
        <taxon>Bacteria</taxon>
        <taxon>Bacillati</taxon>
        <taxon>Actinomycetota</taxon>
        <taxon>Actinomycetes</taxon>
        <taxon>Pseudonocardiales</taxon>
        <taxon>Pseudonocardiaceae</taxon>
        <taxon>Amycolatopsis</taxon>
    </lineage>
</organism>
<accession>A0A1I5SLK4</accession>
<dbReference type="AlphaFoldDB" id="A0A1I5SLK4"/>
<evidence type="ECO:0000256" key="2">
    <source>
        <dbReference type="ARBA" id="ARBA00022801"/>
    </source>
</evidence>
<dbReference type="RefSeq" id="WP_092529858.1">
    <property type="nucleotide sequence ID" value="NZ_FOWW01000003.1"/>
</dbReference>
<evidence type="ECO:0000313" key="4">
    <source>
        <dbReference type="Proteomes" id="UP000198727"/>
    </source>
</evidence>
<keyword evidence="4" id="KW-1185">Reference proteome</keyword>
<dbReference type="InterPro" id="IPR050563">
    <property type="entry name" value="4-hydroxybenzoyl-CoA_TE"/>
</dbReference>
<dbReference type="STRING" id="587909.SAMN05421810_103185"/>